<dbReference type="Pfam" id="PF26616">
    <property type="entry name" value="CorA-like"/>
    <property type="match status" value="1"/>
</dbReference>
<evidence type="ECO:0000259" key="1">
    <source>
        <dbReference type="Pfam" id="PF26616"/>
    </source>
</evidence>
<reference evidence="2 3" key="1">
    <citation type="submission" date="2018-08" db="EMBL/GenBank/DDBJ databases">
        <title>Draft genome of the lignicolous fungus Coniochaeta pulveracea.</title>
        <authorList>
            <person name="Borstlap C.J."/>
            <person name="De Witt R.N."/>
            <person name="Botha A."/>
            <person name="Volschenk H."/>
        </authorList>
    </citation>
    <scope>NUCLEOTIDE SEQUENCE [LARGE SCALE GENOMIC DNA]</scope>
    <source>
        <strain evidence="2 3">CAB683</strain>
    </source>
</reference>
<keyword evidence="3" id="KW-1185">Reference proteome</keyword>
<dbReference type="AlphaFoldDB" id="A0A420YI41"/>
<feature type="domain" description="CorA-like transporter" evidence="1">
    <location>
        <begin position="14"/>
        <end position="308"/>
    </location>
</feature>
<protein>
    <recommendedName>
        <fullName evidence="1">CorA-like transporter domain-containing protein</fullName>
    </recommendedName>
</protein>
<organism evidence="2 3">
    <name type="scientific">Coniochaeta pulveracea</name>
    <dbReference type="NCBI Taxonomy" id="177199"/>
    <lineage>
        <taxon>Eukaryota</taxon>
        <taxon>Fungi</taxon>
        <taxon>Dikarya</taxon>
        <taxon>Ascomycota</taxon>
        <taxon>Pezizomycotina</taxon>
        <taxon>Sordariomycetes</taxon>
        <taxon>Sordariomycetidae</taxon>
        <taxon>Coniochaetales</taxon>
        <taxon>Coniochaetaceae</taxon>
        <taxon>Coniochaeta</taxon>
    </lineage>
</organism>
<dbReference type="EMBL" id="QVQW01000008">
    <property type="protein sequence ID" value="RKU47532.1"/>
    <property type="molecule type" value="Genomic_DNA"/>
</dbReference>
<dbReference type="OrthoDB" id="5396681at2759"/>
<comment type="caution">
    <text evidence="2">The sequence shown here is derived from an EMBL/GenBank/DDBJ whole genome shotgun (WGS) entry which is preliminary data.</text>
</comment>
<accession>A0A420YI41</accession>
<dbReference type="Proteomes" id="UP000275385">
    <property type="component" value="Unassembled WGS sequence"/>
</dbReference>
<proteinExistence type="predicted"/>
<gene>
    <name evidence="2" type="ORF">DL546_005494</name>
</gene>
<name>A0A420YI41_9PEZI</name>
<sequence length="414" mass="47685">MPASQPLPPTLQTSWLGAETYPKNLMHRTIQTYQAPLGRVVERLDEVSPRLFKGDNELLDVPFRDLETGDGKEVSKKNVGSSLDVARWLKIETYRDRNYGTSQVVVSTSLRDPKCRLIYIFAENSRGRLKISRQVLLQILTFHQVMPAYLDFIQVFGQQDEQPDLRFSSFRHQTTIGLSLHHLAVPQLGRSGRQFQMCYNLKNVELKRRDEVNMLLNEWSIRQVAIHHQFDVVEGTTLWILTKGGLDLHGRFKELIGKTARPEDKSFGTVEECFRSSLSAHLLWCYWSMDDWNAYLKWIGAAVSEESDLAVLAPTREGSAHKHYRPDDVQSLQRWQERANQATMVLNSNIDIMQSLAAYYTRLTEDKDFELRSRCSDDIQAFLAQIGDIVQNLRTQLGRASDIVKITQDRKELV</sequence>
<evidence type="ECO:0000313" key="2">
    <source>
        <dbReference type="EMBL" id="RKU47532.1"/>
    </source>
</evidence>
<evidence type="ECO:0000313" key="3">
    <source>
        <dbReference type="Proteomes" id="UP000275385"/>
    </source>
</evidence>
<dbReference type="InterPro" id="IPR058257">
    <property type="entry name" value="CorA-like_dom"/>
</dbReference>